<dbReference type="AlphaFoldDB" id="A0A9W8AZZ6"/>
<dbReference type="PANTHER" id="PTHR21021">
    <property type="entry name" value="GAF/PUTATIVE CYTOSKELETAL PROTEIN"/>
    <property type="match status" value="1"/>
</dbReference>
<organism evidence="2 3">
    <name type="scientific">Dimargaris verticillata</name>
    <dbReference type="NCBI Taxonomy" id="2761393"/>
    <lineage>
        <taxon>Eukaryota</taxon>
        <taxon>Fungi</taxon>
        <taxon>Fungi incertae sedis</taxon>
        <taxon>Zoopagomycota</taxon>
        <taxon>Kickxellomycotina</taxon>
        <taxon>Dimargaritomycetes</taxon>
        <taxon>Dimargaritales</taxon>
        <taxon>Dimargaritaceae</taxon>
        <taxon>Dimargaris</taxon>
    </lineage>
</organism>
<dbReference type="EMBL" id="JANBQB010000589">
    <property type="protein sequence ID" value="KAJ1974928.1"/>
    <property type="molecule type" value="Genomic_DNA"/>
</dbReference>
<dbReference type="PANTHER" id="PTHR21021:SF16">
    <property type="entry name" value="TIP41-LIKE PROTEIN"/>
    <property type="match status" value="1"/>
</dbReference>
<dbReference type="InterPro" id="IPR051330">
    <property type="entry name" value="Phosphatase_reg/MetRdx"/>
</dbReference>
<dbReference type="GO" id="GO:0005829">
    <property type="term" value="C:cytosol"/>
    <property type="evidence" value="ECO:0007669"/>
    <property type="project" value="TreeGrafter"/>
</dbReference>
<sequence>MTDNTARPLVPHRMYEGTPNDGVRGIEIGGWVIERRKQPISDSETIDRYEQKLGFPVPEMIFGSNYLCVRHPASGLELKWGAWDALAQVQKDLPADQWLKVAYAREWTTYSAHKLHHAQTPVKKYDWTYSTTYPGTLTVPSSAQFEPSLKGIDYEKLKVPEPILFFDDIVLYEDELADNGAALLNIKVRVMPSGFFVLQRFFLRVDGVLCRIFDTRVYHEFAQPELVRERFTNERPYNEIVQQLPAAGKGDDQASKSLLADPAWVANVLSTLPTCQTPTSTLPHQQQFTPGATVDRLSLVHVSHQSA</sequence>
<dbReference type="InterPro" id="IPR007303">
    <property type="entry name" value="TIP41-like"/>
</dbReference>
<protein>
    <submittedName>
        <fullName evidence="2">Tap42 interacting protein</fullName>
    </submittedName>
</protein>
<name>A0A9W8AZZ6_9FUNG</name>
<accession>A0A9W8AZZ6</accession>
<dbReference type="Proteomes" id="UP001151582">
    <property type="component" value="Unassembled WGS sequence"/>
</dbReference>
<reference evidence="2" key="1">
    <citation type="submission" date="2022-07" db="EMBL/GenBank/DDBJ databases">
        <title>Phylogenomic reconstructions and comparative analyses of Kickxellomycotina fungi.</title>
        <authorList>
            <person name="Reynolds N.K."/>
            <person name="Stajich J.E."/>
            <person name="Barry K."/>
            <person name="Grigoriev I.V."/>
            <person name="Crous P."/>
            <person name="Smith M.E."/>
        </authorList>
    </citation>
    <scope>NUCLEOTIDE SEQUENCE</scope>
    <source>
        <strain evidence="2">RSA 567</strain>
    </source>
</reference>
<dbReference type="GO" id="GO:0031929">
    <property type="term" value="P:TOR signaling"/>
    <property type="evidence" value="ECO:0007669"/>
    <property type="project" value="TreeGrafter"/>
</dbReference>
<gene>
    <name evidence="2" type="primary">TIP41</name>
    <name evidence="2" type="ORF">H4R34_004531</name>
</gene>
<comment type="caution">
    <text evidence="2">The sequence shown here is derived from an EMBL/GenBank/DDBJ whole genome shotgun (WGS) entry which is preliminary data.</text>
</comment>
<evidence type="ECO:0000313" key="3">
    <source>
        <dbReference type="Proteomes" id="UP001151582"/>
    </source>
</evidence>
<proteinExistence type="inferred from homology"/>
<comment type="similarity">
    <text evidence="1">Belongs to the TIP41 family.</text>
</comment>
<dbReference type="Pfam" id="PF04176">
    <property type="entry name" value="TIP41"/>
    <property type="match status" value="1"/>
</dbReference>
<dbReference type="OrthoDB" id="10253878at2759"/>
<evidence type="ECO:0000256" key="1">
    <source>
        <dbReference type="ARBA" id="ARBA00006658"/>
    </source>
</evidence>
<keyword evidence="3" id="KW-1185">Reference proteome</keyword>
<evidence type="ECO:0000313" key="2">
    <source>
        <dbReference type="EMBL" id="KAJ1974928.1"/>
    </source>
</evidence>